<gene>
    <name evidence="2" type="ORF">HPBE_LOCUS25483</name>
</gene>
<keyword evidence="1" id="KW-0812">Transmembrane</keyword>
<keyword evidence="1" id="KW-0472">Membrane</keyword>
<name>A0A3P8E9B8_HELPZ</name>
<dbReference type="PANTHER" id="PTHR28658">
    <property type="entry name" value="TRANSMEMBRANE PROTEIN 180"/>
    <property type="match status" value="1"/>
</dbReference>
<sequence length="201" mass="22816">MFADSTKEPRLRVSAMKYSQISILLSVNIIAITEKLSHSLERFWAFQLITVFVAFIALFCFMVAGSLRPTLPHSVERGSLLSDVDDEPTPPKGKEVGSMWVAMQEICFERDFVAIIATNFIHIASYLFPMGCGVVEEESLLDALRLNKFEPQVHLFYFVYHDLGVHRSAFRKQLPVYRSMGVDPKALKVLLAMNISPNEDR</sequence>
<organism evidence="2">
    <name type="scientific">Heligmosomoides polygyrus</name>
    <name type="common">Parasitic roundworm</name>
    <dbReference type="NCBI Taxonomy" id="6339"/>
    <lineage>
        <taxon>Eukaryota</taxon>
        <taxon>Metazoa</taxon>
        <taxon>Ecdysozoa</taxon>
        <taxon>Nematoda</taxon>
        <taxon>Chromadorea</taxon>
        <taxon>Rhabditida</taxon>
        <taxon>Rhabditina</taxon>
        <taxon>Rhabditomorpha</taxon>
        <taxon>Strongyloidea</taxon>
        <taxon>Heligmosomidae</taxon>
        <taxon>Heligmosomoides</taxon>
    </lineage>
</organism>
<dbReference type="InterPro" id="IPR040035">
    <property type="entry name" value="TMEM180"/>
</dbReference>
<dbReference type="PANTHER" id="PTHR28658:SF1">
    <property type="entry name" value="MAJOR FACILITATOR SUPERFAMILY DOMAIN CONTAINING 13B"/>
    <property type="match status" value="1"/>
</dbReference>
<proteinExistence type="predicted"/>
<accession>A0A3P8E9B8</accession>
<dbReference type="OrthoDB" id="189226at2759"/>
<keyword evidence="1" id="KW-1133">Transmembrane helix</keyword>
<feature type="transmembrane region" description="Helical" evidence="1">
    <location>
        <begin position="44"/>
        <end position="67"/>
    </location>
</feature>
<evidence type="ECO:0000313" key="2">
    <source>
        <dbReference type="EMBL" id="VDP51600.1"/>
    </source>
</evidence>
<dbReference type="EMBL" id="UZAH01037996">
    <property type="protein sequence ID" value="VDP51600.1"/>
    <property type="molecule type" value="Genomic_DNA"/>
</dbReference>
<evidence type="ECO:0000256" key="1">
    <source>
        <dbReference type="SAM" id="Phobius"/>
    </source>
</evidence>
<protein>
    <submittedName>
        <fullName evidence="2">Uncharacterized protein</fullName>
    </submittedName>
</protein>
<dbReference type="AlphaFoldDB" id="A0A3P8E9B8"/>
<reference evidence="2" key="1">
    <citation type="submission" date="2018-11" db="EMBL/GenBank/DDBJ databases">
        <authorList>
            <consortium name="Pathogen Informatics"/>
        </authorList>
    </citation>
    <scope>NUCLEOTIDE SEQUENCE [LARGE SCALE GENOMIC DNA]</scope>
</reference>